<dbReference type="RefSeq" id="WP_072851468.1">
    <property type="nucleotide sequence ID" value="NZ_FQVI01000009.1"/>
</dbReference>
<dbReference type="STRING" id="1122155.SAMN02745158_02132"/>
<dbReference type="PANTHER" id="PTHR15108">
    <property type="entry name" value="N-ACYLGLUCOSAMINE-2-EPIMERASE"/>
    <property type="match status" value="1"/>
</dbReference>
<organism evidence="3 4">
    <name type="scientific">Lactonifactor longoviformis DSM 17459</name>
    <dbReference type="NCBI Taxonomy" id="1122155"/>
    <lineage>
        <taxon>Bacteria</taxon>
        <taxon>Bacillati</taxon>
        <taxon>Bacillota</taxon>
        <taxon>Clostridia</taxon>
        <taxon>Eubacteriales</taxon>
        <taxon>Clostridiaceae</taxon>
        <taxon>Lactonifactor</taxon>
    </lineage>
</organism>
<reference evidence="3 4" key="1">
    <citation type="submission" date="2016-11" db="EMBL/GenBank/DDBJ databases">
        <authorList>
            <person name="Jaros S."/>
            <person name="Januszkiewicz K."/>
            <person name="Wedrychowicz H."/>
        </authorList>
    </citation>
    <scope>NUCLEOTIDE SEQUENCE [LARGE SCALE GENOMIC DNA]</scope>
    <source>
        <strain evidence="3 4">DSM 17459</strain>
    </source>
</reference>
<keyword evidence="2" id="KW-0413">Isomerase</keyword>
<proteinExistence type="inferred from homology"/>
<dbReference type="Proteomes" id="UP000184245">
    <property type="component" value="Unassembled WGS sequence"/>
</dbReference>
<sequence>MELKKIKEYRKMMQRELFDRMLPFWGDKLDQEYGGMPTFLDREGKPFSSDKGVWFQGRVLWTYSYLCNVYGARPEWLEIAKSCKDFMNKHCFDTDGRMYFLVTRDGRPVRKRRYFFSETFYILGNAEYSVATGDKEALADARRVYDRVVELYENPDSDPFKMPPKYNPEVRPMRGLANVMILLNVTSIMRRCDPENREKYDDRSKKYISDLLQYHYNEEHQALFENVGPNGEFIDEPVGRTINPGHSIEACWFLIQEAEAMGLGDDVIEKCLNIFDWSMMHGWDKEYGGIMYFVDIEGRPVEQYEHELKLWWPVSEALIASLKAYTLTKENKYETWFHTLADYSFEHFSDPEYGEWVGYLTREGKWQEPVIKSNHYKGLFHVTRMLVMCDHMLADLEAEQEEEE</sequence>
<evidence type="ECO:0000313" key="3">
    <source>
        <dbReference type="EMBL" id="SHE96830.1"/>
    </source>
</evidence>
<dbReference type="GO" id="GO:0016853">
    <property type="term" value="F:isomerase activity"/>
    <property type="evidence" value="ECO:0007669"/>
    <property type="project" value="UniProtKB-KW"/>
</dbReference>
<evidence type="ECO:0000256" key="2">
    <source>
        <dbReference type="ARBA" id="ARBA00023235"/>
    </source>
</evidence>
<dbReference type="EMBL" id="FQVI01000009">
    <property type="protein sequence ID" value="SHE96830.1"/>
    <property type="molecule type" value="Genomic_DNA"/>
</dbReference>
<evidence type="ECO:0000313" key="4">
    <source>
        <dbReference type="Proteomes" id="UP000184245"/>
    </source>
</evidence>
<dbReference type="InterPro" id="IPR010819">
    <property type="entry name" value="AGE/CE"/>
</dbReference>
<dbReference type="GO" id="GO:0005975">
    <property type="term" value="P:carbohydrate metabolic process"/>
    <property type="evidence" value="ECO:0007669"/>
    <property type="project" value="InterPro"/>
</dbReference>
<dbReference type="InterPro" id="IPR008928">
    <property type="entry name" value="6-hairpin_glycosidase_sf"/>
</dbReference>
<dbReference type="Gene3D" id="1.50.10.10">
    <property type="match status" value="1"/>
</dbReference>
<dbReference type="AlphaFoldDB" id="A0A1M4XTW1"/>
<protein>
    <submittedName>
        <fullName evidence="3">N-acylglucosamine 2-epimerase</fullName>
    </submittedName>
</protein>
<comment type="similarity">
    <text evidence="1">Belongs to the N-acylglucosamine 2-epimerase family.</text>
</comment>
<evidence type="ECO:0000256" key="1">
    <source>
        <dbReference type="ARBA" id="ARBA00008558"/>
    </source>
</evidence>
<gene>
    <name evidence="3" type="ORF">SAMN02745158_02132</name>
</gene>
<dbReference type="FunFam" id="1.50.10.10:FF:000021">
    <property type="entry name" value="N-acylglucosamine 2-epimerase"/>
    <property type="match status" value="1"/>
</dbReference>
<dbReference type="InterPro" id="IPR012341">
    <property type="entry name" value="6hp_glycosidase-like_sf"/>
</dbReference>
<dbReference type="Pfam" id="PF07221">
    <property type="entry name" value="GlcNAc_2-epim"/>
    <property type="match status" value="1"/>
</dbReference>
<keyword evidence="4" id="KW-1185">Reference proteome</keyword>
<name>A0A1M4XTW1_9CLOT</name>
<dbReference type="OrthoDB" id="5141876at2"/>
<dbReference type="SUPFAM" id="SSF48208">
    <property type="entry name" value="Six-hairpin glycosidases"/>
    <property type="match status" value="1"/>
</dbReference>
<accession>A0A1M4XTW1</accession>